<organism evidence="5 6">
    <name type="scientific">Anaplasma phagocytophilum str. ApNP</name>
    <dbReference type="NCBI Taxonomy" id="1359153"/>
    <lineage>
        <taxon>Bacteria</taxon>
        <taxon>Pseudomonadati</taxon>
        <taxon>Pseudomonadota</taxon>
        <taxon>Alphaproteobacteria</taxon>
        <taxon>Rickettsiales</taxon>
        <taxon>Anaplasmataceae</taxon>
        <taxon>Anaplasma</taxon>
        <taxon>phagocytophilum group</taxon>
    </lineage>
</organism>
<proteinExistence type="inferred from homology"/>
<keyword evidence="3" id="KW-0687">Ribonucleoprotein</keyword>
<dbReference type="SUPFAM" id="SSF50249">
    <property type="entry name" value="Nucleic acid-binding proteins"/>
    <property type="match status" value="1"/>
</dbReference>
<dbReference type="Proteomes" id="UP000033385">
    <property type="component" value="Unassembled WGS sequence"/>
</dbReference>
<reference evidence="5 6" key="1">
    <citation type="submission" date="2015-01" db="EMBL/GenBank/DDBJ databases">
        <title>Genome Sequencing of Rickettsiales.</title>
        <authorList>
            <person name="Daugherty S.C."/>
            <person name="Su Q."/>
            <person name="Abolude K."/>
            <person name="Beier-Sexton M."/>
            <person name="Carlyon J.A."/>
            <person name="Carter R."/>
            <person name="Day N.P."/>
            <person name="Dumler S.J."/>
            <person name="Dyachenko V."/>
            <person name="Godinez A."/>
            <person name="Kurtti T.J."/>
            <person name="Lichay M."/>
            <person name="Mullins K.E."/>
            <person name="Ott S."/>
            <person name="Pappas-Brown V."/>
            <person name="Paris D.H."/>
            <person name="Patel P."/>
            <person name="Richards A.L."/>
            <person name="Sadzewicz L."/>
            <person name="Sears K."/>
            <person name="Seidman D."/>
            <person name="Sengamalay N."/>
            <person name="Stenos J."/>
            <person name="Tallon L.J."/>
            <person name="Vincent G."/>
            <person name="Fraser C.M."/>
            <person name="Munderloh U."/>
            <person name="Dunning-Hotopp J.C."/>
        </authorList>
    </citation>
    <scope>NUCLEOTIDE SEQUENCE [LARGE SCALE GENOMIC DNA]</scope>
    <source>
        <strain evidence="5 6">ApNP</strain>
    </source>
</reference>
<comment type="similarity">
    <text evidence="1">Belongs to the universal ribosomal protein uS17 family.</text>
</comment>
<dbReference type="EMBL" id="LANW01000001">
    <property type="protein sequence ID" value="KJV66446.1"/>
    <property type="molecule type" value="Genomic_DNA"/>
</dbReference>
<dbReference type="AlphaFoldDB" id="A0A0F3NFA4"/>
<protein>
    <recommendedName>
        <fullName evidence="4">30S ribosomal protein S17</fullName>
    </recommendedName>
</protein>
<dbReference type="GO" id="GO:0005840">
    <property type="term" value="C:ribosome"/>
    <property type="evidence" value="ECO:0007669"/>
    <property type="project" value="UniProtKB-KW"/>
</dbReference>
<comment type="caution">
    <text evidence="5">The sequence shown here is derived from an EMBL/GenBank/DDBJ whole genome shotgun (WGS) entry which is preliminary data.</text>
</comment>
<accession>A0A0F3NFA4</accession>
<evidence type="ECO:0000256" key="2">
    <source>
        <dbReference type="ARBA" id="ARBA00022980"/>
    </source>
</evidence>
<dbReference type="InterPro" id="IPR012340">
    <property type="entry name" value="NA-bd_OB-fold"/>
</dbReference>
<dbReference type="GO" id="GO:1990904">
    <property type="term" value="C:ribonucleoprotein complex"/>
    <property type="evidence" value="ECO:0007669"/>
    <property type="project" value="UniProtKB-KW"/>
</dbReference>
<dbReference type="PATRIC" id="fig|1359153.3.peg.1447"/>
<dbReference type="Gene3D" id="2.40.50.140">
    <property type="entry name" value="Nucleic acid-binding proteins"/>
    <property type="match status" value="1"/>
</dbReference>
<evidence type="ECO:0000313" key="6">
    <source>
        <dbReference type="Proteomes" id="UP000033385"/>
    </source>
</evidence>
<evidence type="ECO:0000256" key="3">
    <source>
        <dbReference type="ARBA" id="ARBA00023274"/>
    </source>
</evidence>
<evidence type="ECO:0000256" key="1">
    <source>
        <dbReference type="ARBA" id="ARBA00010254"/>
    </source>
</evidence>
<dbReference type="GO" id="GO:0003735">
    <property type="term" value="F:structural constituent of ribosome"/>
    <property type="evidence" value="ECO:0007669"/>
    <property type="project" value="InterPro"/>
</dbReference>
<evidence type="ECO:0000256" key="4">
    <source>
        <dbReference type="ARBA" id="ARBA00035311"/>
    </source>
</evidence>
<sequence length="55" mass="6391">MSKGVLVGVVTDARRDKTVKVSVYRMVHHKVYKKIVKKCRVYSVHDEQNRCARGM</sequence>
<evidence type="ECO:0000313" key="5">
    <source>
        <dbReference type="EMBL" id="KJV66446.1"/>
    </source>
</evidence>
<name>A0A0F3NFA4_ANAPH</name>
<dbReference type="GO" id="GO:0006412">
    <property type="term" value="P:translation"/>
    <property type="evidence" value="ECO:0007669"/>
    <property type="project" value="InterPro"/>
</dbReference>
<gene>
    <name evidence="5" type="ORF">APHNP_1418</name>
</gene>
<dbReference type="InterPro" id="IPR000266">
    <property type="entry name" value="Ribosomal_uS17"/>
</dbReference>
<dbReference type="Pfam" id="PF00366">
    <property type="entry name" value="Ribosomal_S17"/>
    <property type="match status" value="1"/>
</dbReference>
<keyword evidence="2" id="KW-0689">Ribosomal protein</keyword>